<dbReference type="Proteomes" id="UP001454036">
    <property type="component" value="Unassembled WGS sequence"/>
</dbReference>
<dbReference type="EMBL" id="BAABME010018897">
    <property type="protein sequence ID" value="GAA0155384.1"/>
    <property type="molecule type" value="Genomic_DNA"/>
</dbReference>
<dbReference type="AlphaFoldDB" id="A0AAV3PUH0"/>
<evidence type="ECO:0000313" key="1">
    <source>
        <dbReference type="EMBL" id="GAA0155384.1"/>
    </source>
</evidence>
<organism evidence="1 2">
    <name type="scientific">Lithospermum erythrorhizon</name>
    <name type="common">Purple gromwell</name>
    <name type="synonym">Lithospermum officinale var. erythrorhizon</name>
    <dbReference type="NCBI Taxonomy" id="34254"/>
    <lineage>
        <taxon>Eukaryota</taxon>
        <taxon>Viridiplantae</taxon>
        <taxon>Streptophyta</taxon>
        <taxon>Embryophyta</taxon>
        <taxon>Tracheophyta</taxon>
        <taxon>Spermatophyta</taxon>
        <taxon>Magnoliopsida</taxon>
        <taxon>eudicotyledons</taxon>
        <taxon>Gunneridae</taxon>
        <taxon>Pentapetalae</taxon>
        <taxon>asterids</taxon>
        <taxon>lamiids</taxon>
        <taxon>Boraginales</taxon>
        <taxon>Boraginaceae</taxon>
        <taxon>Boraginoideae</taxon>
        <taxon>Lithospermeae</taxon>
        <taxon>Lithospermum</taxon>
    </lineage>
</organism>
<gene>
    <name evidence="1" type="ORF">LIER_38073</name>
</gene>
<keyword evidence="2" id="KW-1185">Reference proteome</keyword>
<evidence type="ECO:0000313" key="2">
    <source>
        <dbReference type="Proteomes" id="UP001454036"/>
    </source>
</evidence>
<comment type="caution">
    <text evidence="1">The sequence shown here is derived from an EMBL/GenBank/DDBJ whole genome shotgun (WGS) entry which is preliminary data.</text>
</comment>
<proteinExistence type="predicted"/>
<name>A0AAV3PUH0_LITER</name>
<protein>
    <submittedName>
        <fullName evidence="1">Uncharacterized protein</fullName>
    </submittedName>
</protein>
<sequence>MQDTLEGTRTLEGLGKLVRCSNVGHDLRFQHSSQTLEKTIQAVQARLEEAELEVPTTFWDSVRDDISSPDPSNP</sequence>
<accession>A0AAV3PUH0</accession>
<reference evidence="1 2" key="1">
    <citation type="submission" date="2024-01" db="EMBL/GenBank/DDBJ databases">
        <title>The complete chloroplast genome sequence of Lithospermum erythrorhizon: insights into the phylogenetic relationship among Boraginaceae species and the maternal lineages of purple gromwells.</title>
        <authorList>
            <person name="Okada T."/>
            <person name="Watanabe K."/>
        </authorList>
    </citation>
    <scope>NUCLEOTIDE SEQUENCE [LARGE SCALE GENOMIC DNA]</scope>
</reference>